<protein>
    <submittedName>
        <fullName evidence="1">Uncharacterized protein</fullName>
    </submittedName>
</protein>
<organism evidence="1 2">
    <name type="scientific">Diphasiastrum complanatum</name>
    <name type="common">Issler's clubmoss</name>
    <name type="synonym">Lycopodium complanatum</name>
    <dbReference type="NCBI Taxonomy" id="34168"/>
    <lineage>
        <taxon>Eukaryota</taxon>
        <taxon>Viridiplantae</taxon>
        <taxon>Streptophyta</taxon>
        <taxon>Embryophyta</taxon>
        <taxon>Tracheophyta</taxon>
        <taxon>Lycopodiopsida</taxon>
        <taxon>Lycopodiales</taxon>
        <taxon>Lycopodiaceae</taxon>
        <taxon>Lycopodioideae</taxon>
        <taxon>Diphasiastrum</taxon>
    </lineage>
</organism>
<comment type="caution">
    <text evidence="1">The sequence shown here is derived from an EMBL/GenBank/DDBJ whole genome shotgun (WGS) entry which is preliminary data.</text>
</comment>
<sequence length="357" mass="39266">MLCCCSQFLFVSASTSTSGFYSSPPIILIPPSNWVVHGKTGNRSRAMLPYYVSTRFGTFQGSAVAATLHAGWCRTRGSFTVARGQLLSSTFNRLMCHEHAAKDSRQGDSSQDIDISVLRFTLGIPGFDDSELPRLLGLLLGTLLVLNHFLSPSTISSAQLRSEAVGVLLAVVAMSLPFWGSRLKGAKFKQVSKLQSSSKQIFVLEDTMNPSQKEELAWASYALLRNTNIIAVMFWFSGKVVCARGNWNIDIKPADINELIWLQSIMKQTPFYSLDGPLYLSNGADEQGWSMILPGTASLLAQPFTISSYDMPEDAMLSNHGLLVVSDHQGLSVKDRTWIALLGKKVVDVLKSENLRF</sequence>
<name>A0ACC2EMS5_DIPCM</name>
<dbReference type="Proteomes" id="UP001162992">
    <property type="component" value="Chromosome 1"/>
</dbReference>
<reference evidence="2" key="1">
    <citation type="journal article" date="2024" name="Proc. Natl. Acad. Sci. U.S.A.">
        <title>Extraordinary preservation of gene collinearity over three hundred million years revealed in homosporous lycophytes.</title>
        <authorList>
            <person name="Li C."/>
            <person name="Wickell D."/>
            <person name="Kuo L.Y."/>
            <person name="Chen X."/>
            <person name="Nie B."/>
            <person name="Liao X."/>
            <person name="Peng D."/>
            <person name="Ji J."/>
            <person name="Jenkins J."/>
            <person name="Williams M."/>
            <person name="Shu S."/>
            <person name="Plott C."/>
            <person name="Barry K."/>
            <person name="Rajasekar S."/>
            <person name="Grimwood J."/>
            <person name="Han X."/>
            <person name="Sun S."/>
            <person name="Hou Z."/>
            <person name="He W."/>
            <person name="Dai G."/>
            <person name="Sun C."/>
            <person name="Schmutz J."/>
            <person name="Leebens-Mack J.H."/>
            <person name="Li F.W."/>
            <person name="Wang L."/>
        </authorList>
    </citation>
    <scope>NUCLEOTIDE SEQUENCE [LARGE SCALE GENOMIC DNA]</scope>
    <source>
        <strain evidence="2">cv. PW_Plant_1</strain>
    </source>
</reference>
<evidence type="ECO:0000313" key="1">
    <source>
        <dbReference type="EMBL" id="KAJ7567787.1"/>
    </source>
</evidence>
<proteinExistence type="predicted"/>
<keyword evidence="2" id="KW-1185">Reference proteome</keyword>
<dbReference type="EMBL" id="CM055092">
    <property type="protein sequence ID" value="KAJ7567787.1"/>
    <property type="molecule type" value="Genomic_DNA"/>
</dbReference>
<gene>
    <name evidence="1" type="ORF">O6H91_01G007000</name>
</gene>
<evidence type="ECO:0000313" key="2">
    <source>
        <dbReference type="Proteomes" id="UP001162992"/>
    </source>
</evidence>
<accession>A0ACC2EMS5</accession>